<evidence type="ECO:0000313" key="2">
    <source>
        <dbReference type="Proteomes" id="UP000035682"/>
    </source>
</evidence>
<dbReference type="WBParaSite" id="SRAE_1000121200.1">
    <property type="protein sequence ID" value="SRAE_1000121200.1"/>
    <property type="gene ID" value="WBGene00257815"/>
</dbReference>
<accession>A0A090KZI4</accession>
<dbReference type="AlphaFoldDB" id="A0A090KZI4"/>
<name>A0A090KZI4_STRRB</name>
<dbReference type="CTD" id="36375310"/>
<dbReference type="GO" id="GO:0016787">
    <property type="term" value="F:hydrolase activity"/>
    <property type="evidence" value="ECO:0007669"/>
    <property type="project" value="UniProtKB-KW"/>
</dbReference>
<protein>
    <submittedName>
        <fullName evidence="1 3">P-loop containing Nucleoside triphosphate hydrolase domain-containing protein</fullName>
    </submittedName>
</protein>
<organism evidence="1">
    <name type="scientific">Strongyloides ratti</name>
    <name type="common">Parasitic roundworm</name>
    <dbReference type="NCBI Taxonomy" id="34506"/>
    <lineage>
        <taxon>Eukaryota</taxon>
        <taxon>Metazoa</taxon>
        <taxon>Ecdysozoa</taxon>
        <taxon>Nematoda</taxon>
        <taxon>Chromadorea</taxon>
        <taxon>Rhabditida</taxon>
        <taxon>Tylenchina</taxon>
        <taxon>Panagrolaimomorpha</taxon>
        <taxon>Strongyloidoidea</taxon>
        <taxon>Strongyloididae</taxon>
        <taxon>Strongyloides</taxon>
    </lineage>
</organism>
<dbReference type="WormBase" id="SRAE_1000121200">
    <property type="protein sequence ID" value="SRP07282"/>
    <property type="gene ID" value="WBGene00257815"/>
</dbReference>
<dbReference type="SUPFAM" id="SSF52540">
    <property type="entry name" value="P-loop containing nucleoside triphosphate hydrolases"/>
    <property type="match status" value="1"/>
</dbReference>
<evidence type="ECO:0000313" key="4">
    <source>
        <dbReference type="WormBase" id="SRAE_1000121200"/>
    </source>
</evidence>
<keyword evidence="1" id="KW-0378">Hydrolase</keyword>
<reference evidence="3" key="2">
    <citation type="submission" date="2020-12" db="UniProtKB">
        <authorList>
            <consortium name="WormBaseParasite"/>
        </authorList>
    </citation>
    <scope>IDENTIFICATION</scope>
</reference>
<dbReference type="Gene3D" id="3.40.50.300">
    <property type="entry name" value="P-loop containing nucleotide triphosphate hydrolases"/>
    <property type="match status" value="1"/>
</dbReference>
<dbReference type="InterPro" id="IPR027417">
    <property type="entry name" value="P-loop_NTPase"/>
</dbReference>
<reference evidence="1 2" key="1">
    <citation type="submission" date="2014-09" db="EMBL/GenBank/DDBJ databases">
        <authorList>
            <person name="Martin A.A."/>
        </authorList>
    </citation>
    <scope>NUCLEOTIDE SEQUENCE</scope>
    <source>
        <strain evidence="2">ED321</strain>
        <strain evidence="1">ED321 Heterogonic</strain>
    </source>
</reference>
<keyword evidence="2" id="KW-1185">Reference proteome</keyword>
<gene>
    <name evidence="1 3 4" type="ORF">SRAE_1000121200</name>
</gene>
<dbReference type="EMBL" id="LN609528">
    <property type="protein sequence ID" value="CEF62945.1"/>
    <property type="molecule type" value="Genomic_DNA"/>
</dbReference>
<proteinExistence type="predicted"/>
<dbReference type="GeneID" id="36375310"/>
<sequence>MMERLGLKDLDYFPSENHEISLNHYDDFKMHKDIIDVIGKLGYSLTPSKLTYSIYITLHQKEKRDIRLIGFEKEHSFISYFPLILDHVHEKHPNEPDKKKPYIIFVTSTPESAMEVYDMINEFTNDLKIVVALSHQGRKMEMNIRHLRAPFHILGIIRFDDSMYLILMDIHLWNSSTDYITLMNEMIKCGLDPVDKCSIIAISENFDNTSKNIYSSFSFKNHYDFTPNLN</sequence>
<evidence type="ECO:0000313" key="1">
    <source>
        <dbReference type="EMBL" id="CEF62945.1"/>
    </source>
</evidence>
<dbReference type="Proteomes" id="UP000035682">
    <property type="component" value="Unplaced"/>
</dbReference>
<evidence type="ECO:0000313" key="3">
    <source>
        <dbReference type="WBParaSite" id="SRAE_1000121200.1"/>
    </source>
</evidence>
<dbReference type="RefSeq" id="XP_024502147.1">
    <property type="nucleotide sequence ID" value="XM_024648138.1"/>
</dbReference>